<organism evidence="1 2">
    <name type="scientific">Olsenella absiana</name>
    <dbReference type="NCBI Taxonomy" id="3115222"/>
    <lineage>
        <taxon>Bacteria</taxon>
        <taxon>Bacillati</taxon>
        <taxon>Actinomycetota</taxon>
        <taxon>Coriobacteriia</taxon>
        <taxon>Coriobacteriales</taxon>
        <taxon>Atopobiaceae</taxon>
        <taxon>Olsenella</taxon>
    </lineage>
</organism>
<proteinExistence type="predicted"/>
<reference evidence="1 2" key="1">
    <citation type="submission" date="2024-01" db="EMBL/GenBank/DDBJ databases">
        <title>Description of Olsenella sp. nov., isolated from pig feces.</title>
        <authorList>
            <person name="Chang Y.-H."/>
        </authorList>
    </citation>
    <scope>NUCLEOTIDE SEQUENCE [LARGE SCALE GENOMIC DNA]</scope>
    <source>
        <strain evidence="1 2">YH-ols2223</strain>
    </source>
</reference>
<name>A0ABU7R7M9_9ACTN</name>
<dbReference type="EMBL" id="JAZGJQ010000001">
    <property type="protein sequence ID" value="MEE6146612.1"/>
    <property type="molecule type" value="Genomic_DNA"/>
</dbReference>
<protein>
    <submittedName>
        <fullName evidence="1">Uncharacterized protein</fullName>
    </submittedName>
</protein>
<evidence type="ECO:0000313" key="2">
    <source>
        <dbReference type="Proteomes" id="UP001332931"/>
    </source>
</evidence>
<dbReference type="RefSeq" id="WP_330957375.1">
    <property type="nucleotide sequence ID" value="NZ_JAZGJQ010000001.1"/>
</dbReference>
<accession>A0ABU7R7M9</accession>
<dbReference type="Proteomes" id="UP001332931">
    <property type="component" value="Unassembled WGS sequence"/>
</dbReference>
<gene>
    <name evidence="1" type="ORF">VXJ25_01175</name>
</gene>
<sequence>MRKTKTFEGKRHVYDTEKSVELGHKTFGEFGDPAGYEEALYKNRSGFFFLTGKGGAESKYADGEDIKPITAKEAAAWQK</sequence>
<comment type="caution">
    <text evidence="1">The sequence shown here is derived from an EMBL/GenBank/DDBJ whole genome shotgun (WGS) entry which is preliminary data.</text>
</comment>
<evidence type="ECO:0000313" key="1">
    <source>
        <dbReference type="EMBL" id="MEE6146612.1"/>
    </source>
</evidence>
<keyword evidence="2" id="KW-1185">Reference proteome</keyword>